<dbReference type="GO" id="GO:0042162">
    <property type="term" value="F:telomeric DNA binding"/>
    <property type="evidence" value="ECO:0007669"/>
    <property type="project" value="TreeGrafter"/>
</dbReference>
<dbReference type="Pfam" id="PF10373">
    <property type="entry name" value="EST1_DNA_bind"/>
    <property type="match status" value="1"/>
</dbReference>
<organism evidence="4 5">
    <name type="scientific">Fasciolopsis buskii</name>
    <dbReference type="NCBI Taxonomy" id="27845"/>
    <lineage>
        <taxon>Eukaryota</taxon>
        <taxon>Metazoa</taxon>
        <taxon>Spiralia</taxon>
        <taxon>Lophotrochozoa</taxon>
        <taxon>Platyhelminthes</taxon>
        <taxon>Trematoda</taxon>
        <taxon>Digenea</taxon>
        <taxon>Plagiorchiida</taxon>
        <taxon>Echinostomata</taxon>
        <taxon>Echinostomatoidea</taxon>
        <taxon>Fasciolidae</taxon>
        <taxon>Fasciolopsis</taxon>
    </lineage>
</organism>
<comment type="caution">
    <text evidence="4">The sequence shown here is derived from an EMBL/GenBank/DDBJ whole genome shotgun (WGS) entry which is preliminary data.</text>
</comment>
<dbReference type="GO" id="GO:0070034">
    <property type="term" value="F:telomerase RNA binding"/>
    <property type="evidence" value="ECO:0007669"/>
    <property type="project" value="TreeGrafter"/>
</dbReference>
<dbReference type="GO" id="GO:0005697">
    <property type="term" value="C:telomerase holoenzyme complex"/>
    <property type="evidence" value="ECO:0007669"/>
    <property type="project" value="TreeGrafter"/>
</dbReference>
<keyword evidence="5" id="KW-1185">Reference proteome</keyword>
<feature type="region of interest" description="Disordered" evidence="2">
    <location>
        <begin position="429"/>
        <end position="448"/>
    </location>
</feature>
<reference evidence="4" key="1">
    <citation type="submission" date="2019-05" db="EMBL/GenBank/DDBJ databases">
        <title>Annotation for the trematode Fasciolopsis buski.</title>
        <authorList>
            <person name="Choi Y.-J."/>
        </authorList>
    </citation>
    <scope>NUCLEOTIDE SEQUENCE</scope>
    <source>
        <strain evidence="4">HT</strain>
        <tissue evidence="4">Whole worm</tissue>
    </source>
</reference>
<dbReference type="InterPro" id="IPR018834">
    <property type="entry name" value="DNA/RNA-bd_Est1-type"/>
</dbReference>
<dbReference type="Gene3D" id="1.25.40.10">
    <property type="entry name" value="Tetratricopeptide repeat domain"/>
    <property type="match status" value="1"/>
</dbReference>
<dbReference type="InterPro" id="IPR011990">
    <property type="entry name" value="TPR-like_helical_dom_sf"/>
</dbReference>
<feature type="region of interest" description="Disordered" evidence="2">
    <location>
        <begin position="1091"/>
        <end position="1125"/>
    </location>
</feature>
<dbReference type="InterPro" id="IPR045153">
    <property type="entry name" value="Est1/Ebs1-like"/>
</dbReference>
<feature type="compositionally biased region" description="Polar residues" evidence="2">
    <location>
        <begin position="1101"/>
        <end position="1113"/>
    </location>
</feature>
<feature type="compositionally biased region" description="Polar residues" evidence="2">
    <location>
        <begin position="692"/>
        <end position="706"/>
    </location>
</feature>
<dbReference type="Gene3D" id="3.40.50.1010">
    <property type="entry name" value="5'-nuclease"/>
    <property type="match status" value="1"/>
</dbReference>
<dbReference type="Proteomes" id="UP000728185">
    <property type="component" value="Unassembled WGS sequence"/>
</dbReference>
<keyword evidence="1" id="KW-0866">Nonsense-mediated mRNA decay</keyword>
<protein>
    <recommendedName>
        <fullName evidence="3">DNA/RNA-binding domain-containing protein</fullName>
    </recommendedName>
</protein>
<dbReference type="EMBL" id="LUCM01010550">
    <property type="protein sequence ID" value="KAA0185327.1"/>
    <property type="molecule type" value="Genomic_DNA"/>
</dbReference>
<evidence type="ECO:0000256" key="1">
    <source>
        <dbReference type="ARBA" id="ARBA00023161"/>
    </source>
</evidence>
<evidence type="ECO:0000313" key="5">
    <source>
        <dbReference type="Proteomes" id="UP000728185"/>
    </source>
</evidence>
<feature type="region of interest" description="Disordered" evidence="2">
    <location>
        <begin position="457"/>
        <end position="502"/>
    </location>
</feature>
<dbReference type="GO" id="GO:0000184">
    <property type="term" value="P:nuclear-transcribed mRNA catabolic process, nonsense-mediated decay"/>
    <property type="evidence" value="ECO:0007669"/>
    <property type="project" value="UniProtKB-KW"/>
</dbReference>
<name>A0A8E0RNT3_9TREM</name>
<feature type="compositionally biased region" description="Basic and acidic residues" evidence="2">
    <location>
        <begin position="483"/>
        <end position="501"/>
    </location>
</feature>
<feature type="region of interest" description="Disordered" evidence="2">
    <location>
        <begin position="1176"/>
        <end position="1199"/>
    </location>
</feature>
<gene>
    <name evidence="4" type="ORF">FBUS_03010</name>
</gene>
<accession>A0A8E0RNT3</accession>
<feature type="region of interest" description="Disordered" evidence="2">
    <location>
        <begin position="687"/>
        <end position="706"/>
    </location>
</feature>
<sequence length="1298" mass="146454">MLHKLMCHNSVSYAKRADELLWRRVFYEPLHLYKLYIKNNDRPDRVADFELSLRMHILSGIGYYQSLLLQVQSEALLTLPPTLWLTTPFHATLYNGPAVHQYKQPLSSVRYLMELGESCAKTVAFVYYNAAFHVDPTLGLPQNQLGILDVGRCYGLNALYHYLLCLGARMPFEGAKRNLLTVLSKNEVRYRKLFGDKPIYGLYLRHPSRYRDWDSDTSRVVNDALFEFHLMLSINPEITLEPPSNPFDVHSAHEHYSAKQVCRAEDHSLYSEQLTGPIFVRILLIALLTANLFGLEEIARKPSVNDPHSEIDDDASRMNCGVSSTHSSSEDQVMVMTNCCIFSRIQIFMDHVSRQLNDLPPAESTSNHLRHTELTKDCNREIGDYDIDSVLWSYLLSEQDELASPDHSVNEEDDDASLSDRRLRRLPRITNSTFDENPRRSVKTKSDVIRESRCNTSITKNDSCPSKDLPSALDPITEEESVVEEKLSPQHGKSDNTRKSMEFSSELSNEFDSFRNTKSAVGMRYSRRTTQSIHGASDFELQYGSDETVASTCSSVHEPDLYVRARSISRLYLLPTVKLVAEWLCCIAHHHPDLLDSFFLTEDQNSHESRSISLVCQDWCAQLSHLLNEFHPLIAQLETEIEEKPNGHYDWKVSSVEAPISDFLSQFGRYAVLHELREFLRNGRSNGKKNVDQSTYETTEPSIPDSNQEALVDKSLGFVLPEDWLLRGLASLTSIHAQLDFDRTSILPTFTLIDEAVLRSIRLTSLGHRLAQCQNRLGARFSVDCTKSKPFVVPERPEKPQILHSLHHPPIWMFPDRRGRGQYPRRYHHALHYRTRPHGRGEFTVGPGRWSSKRGSWFAHARGVTGRGYRPRHQPANLVHRQSKLAFPSETQTSSGNFPHSRRPTYGAKASSTRSSTNPNISPVRKGVGDLAKQSSNSSLPAAESEVSHRDGEAMPALMHDMARLRLLSEVDQLARQCQNASPCSQQPKEMEVADKLDVPISGGETPSVTDSFVSPYVVLDAYCLTSHLSAVKQLVHSGAFVLIIPAAVIAHLDYLKKTMATSRCAIRYLEQEIHSGNRYIRLQRPEEQPAHPLQLPRLVSSRNAGGTTSGPTETEHIDEEIHSEAGPIAHPRVVRRWASIVDCAIYFSQLKTDEEIAESGRDCYSQSDIGLLSGSSVSADTHKGDMKGPDNSQCSATPRDDIPSILINSPETCCDLLKVFHKSSRGTSPEQELRKSLVTVLVGSRDTVPEDTIVPREFLNIVQKAGIRMELLRDFVQRCKMARRSIHPAAELDADPN</sequence>
<evidence type="ECO:0000259" key="3">
    <source>
        <dbReference type="Pfam" id="PF10373"/>
    </source>
</evidence>
<dbReference type="PANTHER" id="PTHR15696:SF7">
    <property type="entry name" value="NONSENSE-MEDIATED MRNA DECAY FACTOR"/>
    <property type="match status" value="1"/>
</dbReference>
<dbReference type="OrthoDB" id="6282260at2759"/>
<evidence type="ECO:0000256" key="2">
    <source>
        <dbReference type="SAM" id="MobiDB-lite"/>
    </source>
</evidence>
<dbReference type="SUPFAM" id="SSF48452">
    <property type="entry name" value="TPR-like"/>
    <property type="match status" value="1"/>
</dbReference>
<dbReference type="PANTHER" id="PTHR15696">
    <property type="entry name" value="SMG-7 SUPPRESSOR WITH MORPHOLOGICAL EFFECT ON GENITALIA PROTEIN 7"/>
    <property type="match status" value="1"/>
</dbReference>
<evidence type="ECO:0000313" key="4">
    <source>
        <dbReference type="EMBL" id="KAA0185327.1"/>
    </source>
</evidence>
<feature type="compositionally biased region" description="Polar residues" evidence="2">
    <location>
        <begin position="889"/>
        <end position="898"/>
    </location>
</feature>
<feature type="domain" description="DNA/RNA-binding" evidence="3">
    <location>
        <begin position="126"/>
        <end position="191"/>
    </location>
</feature>
<feature type="region of interest" description="Disordered" evidence="2">
    <location>
        <begin position="402"/>
        <end position="424"/>
    </location>
</feature>
<proteinExistence type="predicted"/>
<feature type="compositionally biased region" description="Basic and acidic residues" evidence="2">
    <location>
        <begin position="1114"/>
        <end position="1124"/>
    </location>
</feature>
<feature type="compositionally biased region" description="Polar residues" evidence="2">
    <location>
        <begin position="910"/>
        <end position="921"/>
    </location>
</feature>
<feature type="compositionally biased region" description="Basic and acidic residues" evidence="2">
    <location>
        <begin position="436"/>
        <end position="448"/>
    </location>
</feature>
<feature type="region of interest" description="Disordered" evidence="2">
    <location>
        <begin position="887"/>
        <end position="951"/>
    </location>
</feature>